<accession>A0ABR1CEZ7</accession>
<sequence length="145" mass="16739">MATPVSKDVIEGIYKKKLGTPATPHGRQYQCLIHIEVKNLRSENSVSQINVLPSTVLSFLSYNFVCRLLEIKKIPHQLPIKQTPYKRLPIGMAVPEMLKASSRHHVFKNQGNNKIRKRSRNRQARTQKFENQELNRFTLHPTPCP</sequence>
<reference evidence="2 3" key="1">
    <citation type="submission" date="2023-08" db="EMBL/GenBank/DDBJ databases">
        <title>A Necator americanus chromosomal reference genome.</title>
        <authorList>
            <person name="Ilik V."/>
            <person name="Petrzelkova K.J."/>
            <person name="Pardy F."/>
            <person name="Fuh T."/>
            <person name="Niatou-Singa F.S."/>
            <person name="Gouil Q."/>
            <person name="Baker L."/>
            <person name="Ritchie M.E."/>
            <person name="Jex A.R."/>
            <person name="Gazzola D."/>
            <person name="Li H."/>
            <person name="Toshio Fujiwara R."/>
            <person name="Zhan B."/>
            <person name="Aroian R.V."/>
            <person name="Pafco B."/>
            <person name="Schwarz E.M."/>
        </authorList>
    </citation>
    <scope>NUCLEOTIDE SEQUENCE [LARGE SCALE GENOMIC DNA]</scope>
    <source>
        <strain evidence="2 3">Aroian</strain>
        <tissue evidence="2">Whole animal</tissue>
    </source>
</reference>
<name>A0ABR1CEZ7_NECAM</name>
<keyword evidence="3" id="KW-1185">Reference proteome</keyword>
<protein>
    <submittedName>
        <fullName evidence="2">Uncharacterized protein</fullName>
    </submittedName>
</protein>
<organism evidence="2 3">
    <name type="scientific">Necator americanus</name>
    <name type="common">Human hookworm</name>
    <dbReference type="NCBI Taxonomy" id="51031"/>
    <lineage>
        <taxon>Eukaryota</taxon>
        <taxon>Metazoa</taxon>
        <taxon>Ecdysozoa</taxon>
        <taxon>Nematoda</taxon>
        <taxon>Chromadorea</taxon>
        <taxon>Rhabditida</taxon>
        <taxon>Rhabditina</taxon>
        <taxon>Rhabditomorpha</taxon>
        <taxon>Strongyloidea</taxon>
        <taxon>Ancylostomatidae</taxon>
        <taxon>Bunostominae</taxon>
        <taxon>Necator</taxon>
    </lineage>
</organism>
<feature type="compositionally biased region" description="Basic residues" evidence="1">
    <location>
        <begin position="114"/>
        <end position="125"/>
    </location>
</feature>
<gene>
    <name evidence="2" type="primary">Necator_chrII.g6976</name>
    <name evidence="2" type="ORF">RB195_019183</name>
</gene>
<evidence type="ECO:0000313" key="2">
    <source>
        <dbReference type="EMBL" id="KAK6736347.1"/>
    </source>
</evidence>
<feature type="region of interest" description="Disordered" evidence="1">
    <location>
        <begin position="110"/>
        <end position="145"/>
    </location>
</feature>
<evidence type="ECO:0000313" key="3">
    <source>
        <dbReference type="Proteomes" id="UP001303046"/>
    </source>
</evidence>
<comment type="caution">
    <text evidence="2">The sequence shown here is derived from an EMBL/GenBank/DDBJ whole genome shotgun (WGS) entry which is preliminary data.</text>
</comment>
<dbReference type="Proteomes" id="UP001303046">
    <property type="component" value="Unassembled WGS sequence"/>
</dbReference>
<dbReference type="EMBL" id="JAVFWL010000002">
    <property type="protein sequence ID" value="KAK6736347.1"/>
    <property type="molecule type" value="Genomic_DNA"/>
</dbReference>
<evidence type="ECO:0000256" key="1">
    <source>
        <dbReference type="SAM" id="MobiDB-lite"/>
    </source>
</evidence>
<proteinExistence type="predicted"/>